<dbReference type="Proteomes" id="UP000253970">
    <property type="component" value="Unassembled WGS sequence"/>
</dbReference>
<evidence type="ECO:0000313" key="6">
    <source>
        <dbReference type="Proteomes" id="UP000253970"/>
    </source>
</evidence>
<gene>
    <name evidence="5" type="ORF">C1875_11915</name>
</gene>
<accession>A0A369MBS6</accession>
<feature type="domain" description="HTH marR-type" evidence="4">
    <location>
        <begin position="6"/>
        <end position="138"/>
    </location>
</feature>
<dbReference type="PRINTS" id="PR00598">
    <property type="entry name" value="HTHMARR"/>
</dbReference>
<dbReference type="EMBL" id="PPTU01000021">
    <property type="protein sequence ID" value="RDB68336.1"/>
    <property type="molecule type" value="Genomic_DNA"/>
</dbReference>
<dbReference type="PROSITE" id="PS50995">
    <property type="entry name" value="HTH_MARR_2"/>
    <property type="match status" value="1"/>
</dbReference>
<dbReference type="Gene3D" id="1.10.10.10">
    <property type="entry name" value="Winged helix-like DNA-binding domain superfamily/Winged helix DNA-binding domain"/>
    <property type="match status" value="1"/>
</dbReference>
<comment type="caution">
    <text evidence="5">The sequence shown here is derived from an EMBL/GenBank/DDBJ whole genome shotgun (WGS) entry which is preliminary data.</text>
</comment>
<evidence type="ECO:0000256" key="3">
    <source>
        <dbReference type="ARBA" id="ARBA00023163"/>
    </source>
</evidence>
<dbReference type="InterPro" id="IPR036390">
    <property type="entry name" value="WH_DNA-bd_sf"/>
</dbReference>
<keyword evidence="1" id="KW-0805">Transcription regulation</keyword>
<keyword evidence="3" id="KW-0804">Transcription</keyword>
<dbReference type="PROSITE" id="PS01117">
    <property type="entry name" value="HTH_MARR_1"/>
    <property type="match status" value="1"/>
</dbReference>
<dbReference type="RefSeq" id="WP_114534418.1">
    <property type="nucleotide sequence ID" value="NZ_JADNER010000019.1"/>
</dbReference>
<protein>
    <submittedName>
        <fullName evidence="5">MarR family transcriptional regulator</fullName>
    </submittedName>
</protein>
<dbReference type="InterPro" id="IPR000835">
    <property type="entry name" value="HTH_MarR-typ"/>
</dbReference>
<dbReference type="SMART" id="SM00347">
    <property type="entry name" value="HTH_MARR"/>
    <property type="match status" value="1"/>
</dbReference>
<dbReference type="InterPro" id="IPR023187">
    <property type="entry name" value="Tscrpt_reg_MarR-type_CS"/>
</dbReference>
<organism evidence="5 6">
    <name type="scientific">Eggerthella lenta</name>
    <name type="common">Eubacterium lentum</name>
    <dbReference type="NCBI Taxonomy" id="84112"/>
    <lineage>
        <taxon>Bacteria</taxon>
        <taxon>Bacillati</taxon>
        <taxon>Actinomycetota</taxon>
        <taxon>Coriobacteriia</taxon>
        <taxon>Eggerthellales</taxon>
        <taxon>Eggerthellaceae</taxon>
        <taxon>Eggerthella</taxon>
    </lineage>
</organism>
<evidence type="ECO:0000259" key="4">
    <source>
        <dbReference type="PROSITE" id="PS50995"/>
    </source>
</evidence>
<evidence type="ECO:0000256" key="1">
    <source>
        <dbReference type="ARBA" id="ARBA00023015"/>
    </source>
</evidence>
<dbReference type="GO" id="GO:0003700">
    <property type="term" value="F:DNA-binding transcription factor activity"/>
    <property type="evidence" value="ECO:0007669"/>
    <property type="project" value="InterPro"/>
</dbReference>
<dbReference type="AlphaFoldDB" id="A0A369MBS6"/>
<dbReference type="PANTHER" id="PTHR42756">
    <property type="entry name" value="TRANSCRIPTIONAL REGULATOR, MARR"/>
    <property type="match status" value="1"/>
</dbReference>
<proteinExistence type="predicted"/>
<evidence type="ECO:0000313" key="5">
    <source>
        <dbReference type="EMBL" id="RDB68336.1"/>
    </source>
</evidence>
<dbReference type="Pfam" id="PF01047">
    <property type="entry name" value="MarR"/>
    <property type="match status" value="1"/>
</dbReference>
<sequence>MINQHNSLIGFLVYDAQRAIAKSLETALKPYEITPGQWNLINQLDSAGELSQKQLAERTRKEQATITRYLDTLERKGLVVRNQHKSDRRAHAISVTEKAHELVVTAQPVTVEAADRLIEGIDQVDLDTFVAVLAKLKENADNYSNNG</sequence>
<dbReference type="InterPro" id="IPR036388">
    <property type="entry name" value="WH-like_DNA-bd_sf"/>
</dbReference>
<dbReference type="PANTHER" id="PTHR42756:SF1">
    <property type="entry name" value="TRANSCRIPTIONAL REPRESSOR OF EMRAB OPERON"/>
    <property type="match status" value="1"/>
</dbReference>
<dbReference type="SUPFAM" id="SSF46785">
    <property type="entry name" value="Winged helix' DNA-binding domain"/>
    <property type="match status" value="1"/>
</dbReference>
<reference evidence="5 6" key="1">
    <citation type="journal article" date="2018" name="Elife">
        <title>Discovery and characterization of a prevalent human gut bacterial enzyme sufficient for the inactivation of a family of plant toxins.</title>
        <authorList>
            <person name="Koppel N."/>
            <person name="Bisanz J.E."/>
            <person name="Pandelia M.E."/>
            <person name="Turnbaugh P.J."/>
            <person name="Balskus E.P."/>
        </authorList>
    </citation>
    <scope>NUCLEOTIDE SEQUENCE [LARGE SCALE GENOMIC DNA]</scope>
    <source>
        <strain evidence="5 6">W1 BHI 6</strain>
    </source>
</reference>
<name>A0A369MBS6_EGGLN</name>
<evidence type="ECO:0000256" key="2">
    <source>
        <dbReference type="ARBA" id="ARBA00023125"/>
    </source>
</evidence>
<keyword evidence="2" id="KW-0238">DNA-binding</keyword>
<dbReference type="GO" id="GO:0003677">
    <property type="term" value="F:DNA binding"/>
    <property type="evidence" value="ECO:0007669"/>
    <property type="project" value="UniProtKB-KW"/>
</dbReference>